<protein>
    <submittedName>
        <fullName evidence="3">Uncharacterized protein</fullName>
    </submittedName>
</protein>
<proteinExistence type="predicted"/>
<dbReference type="OrthoDB" id="293518at2759"/>
<sequence>MEKATPPLQLNLLTQQHNQNAQELLIELNGMKIDMNTLKEAIVDLYLAIKIRSAEELEKVDEKLLHKEREKLLTKDCFVVLEYIRSSIEIIMSLKIEDLEHNENGGPKRISASQSHSSMRLGQGAQQLNNTTLPKATIESQKGQIAPPYESATGGENLQLKSPASSTQEIPEPPKEYERLIQKLEADIRGHIRLEHEMKIHMDYLEGKCEESDKLRAKWEQERRQAGNRMKMIEERLRAQMEGEVKKVREECGKQIEIIDQRWKEAVEAEKRARGGEMVGRKQRGTGVTMSMDFATIQGGQPELVLPPQQLNQQPSTRYIYNNSSNNANITDRNIYQTLDVANVHHTRNFSNQSANNRPSLPKQNIVQHQALSGVFVNSKSDRNYQVANTQLQQQRKQIQSREVSQRAIQSNNNIMPLQQQSVHMKNLLEHLQAAPISRSGSLNVQEFPSQPTTLAQVSRQQTLIHPYVSDINPSSQKKGQKKKASSIDFGNQLMRSKRKQQSLRNSHVFVSYHNQEQSGRSVAQTQLPSRQTSTEQQQKGVWYNQEQTAMELSNLQFNHIISQNQSSERQSLEGHAQQIRLKQQSHPVNTLAQITQNVEQQQIRHIRNSSTIVNGTLQAPQSFKQKTLFNISGPAKERMHQRVTIKRNNLNGTQQ</sequence>
<feature type="region of interest" description="Disordered" evidence="2">
    <location>
        <begin position="513"/>
        <end position="539"/>
    </location>
</feature>
<organism evidence="3 4">
    <name type="scientific">Halteria grandinella</name>
    <dbReference type="NCBI Taxonomy" id="5974"/>
    <lineage>
        <taxon>Eukaryota</taxon>
        <taxon>Sar</taxon>
        <taxon>Alveolata</taxon>
        <taxon>Ciliophora</taxon>
        <taxon>Intramacronucleata</taxon>
        <taxon>Spirotrichea</taxon>
        <taxon>Stichotrichia</taxon>
        <taxon>Sporadotrichida</taxon>
        <taxon>Halteriidae</taxon>
        <taxon>Halteria</taxon>
    </lineage>
</organism>
<keyword evidence="1" id="KW-0175">Coiled coil</keyword>
<evidence type="ECO:0000256" key="1">
    <source>
        <dbReference type="SAM" id="Coils"/>
    </source>
</evidence>
<feature type="coiled-coil region" evidence="1">
    <location>
        <begin position="216"/>
        <end position="251"/>
    </location>
</feature>
<keyword evidence="4" id="KW-1185">Reference proteome</keyword>
<accession>A0A8J8NW15</accession>
<feature type="compositionally biased region" description="Polar residues" evidence="2">
    <location>
        <begin position="154"/>
        <end position="169"/>
    </location>
</feature>
<dbReference type="AlphaFoldDB" id="A0A8J8NW15"/>
<dbReference type="Proteomes" id="UP000785679">
    <property type="component" value="Unassembled WGS sequence"/>
</dbReference>
<gene>
    <name evidence="3" type="ORF">FGO68_gene236</name>
</gene>
<evidence type="ECO:0000313" key="4">
    <source>
        <dbReference type="Proteomes" id="UP000785679"/>
    </source>
</evidence>
<dbReference type="EMBL" id="RRYP01005855">
    <property type="protein sequence ID" value="TNV81674.1"/>
    <property type="molecule type" value="Genomic_DNA"/>
</dbReference>
<name>A0A8J8NW15_HALGN</name>
<evidence type="ECO:0000313" key="3">
    <source>
        <dbReference type="EMBL" id="TNV81674.1"/>
    </source>
</evidence>
<evidence type="ECO:0000256" key="2">
    <source>
        <dbReference type="SAM" id="MobiDB-lite"/>
    </source>
</evidence>
<comment type="caution">
    <text evidence="3">The sequence shown here is derived from an EMBL/GenBank/DDBJ whole genome shotgun (WGS) entry which is preliminary data.</text>
</comment>
<feature type="region of interest" description="Disordered" evidence="2">
    <location>
        <begin position="140"/>
        <end position="173"/>
    </location>
</feature>
<reference evidence="3" key="1">
    <citation type="submission" date="2019-06" db="EMBL/GenBank/DDBJ databases">
        <authorList>
            <person name="Zheng W."/>
        </authorList>
    </citation>
    <scope>NUCLEOTIDE SEQUENCE</scope>
    <source>
        <strain evidence="3">QDHG01</strain>
    </source>
</reference>
<feature type="region of interest" description="Disordered" evidence="2">
    <location>
        <begin position="468"/>
        <end position="487"/>
    </location>
</feature>